<evidence type="ECO:0000313" key="2">
    <source>
        <dbReference type="Proteomes" id="UP000018721"/>
    </source>
</evidence>
<reference evidence="1 2" key="1">
    <citation type="submission" date="2013-11" db="EMBL/GenBank/DDBJ databases">
        <title>The Genome Sequence of Phytophthora parasitica P1569.</title>
        <authorList>
            <consortium name="The Broad Institute Genomics Platform"/>
            <person name="Russ C."/>
            <person name="Tyler B."/>
            <person name="Panabieres F."/>
            <person name="Shan W."/>
            <person name="Tripathy S."/>
            <person name="Grunwald N."/>
            <person name="Machado M."/>
            <person name="Johnson C.S."/>
            <person name="Arredondo F."/>
            <person name="Hong C."/>
            <person name="Coffey M."/>
            <person name="Young S.K."/>
            <person name="Zeng Q."/>
            <person name="Gargeya S."/>
            <person name="Fitzgerald M."/>
            <person name="Abouelleil A."/>
            <person name="Alvarado L."/>
            <person name="Chapman S.B."/>
            <person name="Gainer-Dewar J."/>
            <person name="Goldberg J."/>
            <person name="Griggs A."/>
            <person name="Gujja S."/>
            <person name="Hansen M."/>
            <person name="Howarth C."/>
            <person name="Imamovic A."/>
            <person name="Ireland A."/>
            <person name="Larimer J."/>
            <person name="McCowan C."/>
            <person name="Murphy C."/>
            <person name="Pearson M."/>
            <person name="Poon T.W."/>
            <person name="Priest M."/>
            <person name="Roberts A."/>
            <person name="Saif S."/>
            <person name="Shea T."/>
            <person name="Sykes S."/>
            <person name="Wortman J."/>
            <person name="Nusbaum C."/>
            <person name="Birren B."/>
        </authorList>
    </citation>
    <scope>NUCLEOTIDE SEQUENCE [LARGE SCALE GENOMIC DNA]</scope>
    <source>
        <strain evidence="1 2">P1569</strain>
    </source>
</reference>
<sequence length="175" mass="19046">MRTTYYVLDTRGFSTNGFQIHGSDLTIDVKYEKSTPRITAPRGASDVVASCGTVPFGKRITPSVSSLLARSVSEWGYRSLHTEETEFGFGDVIQKIILSARARFQKRLVSSLLHVSTTSNRITKHIKDTIIVTHSMANLMFAGAIASGLTTLDSSSTWVGTSGPLEGSMGSNYLY</sequence>
<accession>V9F3Q3</accession>
<dbReference type="EMBL" id="ANIZ01001679">
    <property type="protein sequence ID" value="ETI45726.1"/>
    <property type="molecule type" value="Genomic_DNA"/>
</dbReference>
<gene>
    <name evidence="1" type="ORF">F443_09777</name>
</gene>
<keyword evidence="2" id="KW-1185">Reference proteome</keyword>
<dbReference type="eggNOG" id="ENOG502SI34">
    <property type="taxonomic scope" value="Eukaryota"/>
</dbReference>
<name>V9F3Q3_PHYNI</name>
<dbReference type="Proteomes" id="UP000018721">
    <property type="component" value="Unassembled WGS sequence"/>
</dbReference>
<protein>
    <submittedName>
        <fullName evidence="1">Uncharacterized protein</fullName>
    </submittedName>
</protein>
<proteinExistence type="predicted"/>
<comment type="caution">
    <text evidence="1">The sequence shown here is derived from an EMBL/GenBank/DDBJ whole genome shotgun (WGS) entry which is preliminary data.</text>
</comment>
<dbReference type="AlphaFoldDB" id="V9F3Q3"/>
<dbReference type="HOGENOM" id="CLU_1535494_0_0_1"/>
<evidence type="ECO:0000313" key="1">
    <source>
        <dbReference type="EMBL" id="ETI45726.1"/>
    </source>
</evidence>
<organism evidence="1 2">
    <name type="scientific">Phytophthora nicotianae P1569</name>
    <dbReference type="NCBI Taxonomy" id="1317065"/>
    <lineage>
        <taxon>Eukaryota</taxon>
        <taxon>Sar</taxon>
        <taxon>Stramenopiles</taxon>
        <taxon>Oomycota</taxon>
        <taxon>Peronosporomycetes</taxon>
        <taxon>Peronosporales</taxon>
        <taxon>Peronosporaceae</taxon>
        <taxon>Phytophthora</taxon>
    </lineage>
</organism>